<protein>
    <submittedName>
        <fullName evidence="2">Uncharacterized protein</fullName>
    </submittedName>
</protein>
<keyword evidence="1" id="KW-0472">Membrane</keyword>
<gene>
    <name evidence="2" type="ORF">J3U87_00550</name>
</gene>
<reference evidence="2" key="1">
    <citation type="submission" date="2021-03" db="EMBL/GenBank/DDBJ databases">
        <title>Acanthopleuribacteraceae sp. M133.</title>
        <authorList>
            <person name="Wang G."/>
        </authorList>
    </citation>
    <scope>NUCLEOTIDE SEQUENCE</scope>
    <source>
        <strain evidence="2">M133</strain>
    </source>
</reference>
<evidence type="ECO:0000313" key="3">
    <source>
        <dbReference type="Proteomes" id="UP000663929"/>
    </source>
</evidence>
<dbReference type="AlphaFoldDB" id="A0A8A4TPU0"/>
<accession>A0A8A4TPU0</accession>
<dbReference type="Proteomes" id="UP000663929">
    <property type="component" value="Chromosome"/>
</dbReference>
<dbReference type="EMBL" id="CP071793">
    <property type="protein sequence ID" value="QTD50931.1"/>
    <property type="molecule type" value="Genomic_DNA"/>
</dbReference>
<feature type="transmembrane region" description="Helical" evidence="1">
    <location>
        <begin position="12"/>
        <end position="32"/>
    </location>
</feature>
<proteinExistence type="predicted"/>
<feature type="transmembrane region" description="Helical" evidence="1">
    <location>
        <begin position="44"/>
        <end position="61"/>
    </location>
</feature>
<name>A0A8A4TPU0_SULCO</name>
<keyword evidence="1" id="KW-1133">Transmembrane helix</keyword>
<keyword evidence="1" id="KW-0812">Transmembrane</keyword>
<keyword evidence="3" id="KW-1185">Reference proteome</keyword>
<dbReference type="KEGG" id="scor:J3U87_00550"/>
<evidence type="ECO:0000256" key="1">
    <source>
        <dbReference type="SAM" id="Phobius"/>
    </source>
</evidence>
<sequence length="373" mass="42977">MTHPSPPTPHVAGLLGPFALLGMAIEKPVAWVHTRVASRGTRTLVVWYLVLAWFVAMPLRADFLGFDLIPLAGMLLANIREFYMEYQKQIILLKKTAQAYYYARAIDVDQLKRDVGELVALETVDGFRVLLNRTASDYAEAMIYDGQQRGEGPAQSASHDGQAQVGLRFRVTSSDGEATYKTNSEIWNALFNPYDPEWDPAMTHETFLVLKMRYRWLSRELGKYRRAVRTYKQLAAHWKNLFLQDIEQASIQSAIRYAVSSSLEMDSLAAKLKSIREGPIQEFFESRIEYWTTRYNDVHQELIRIDWAIGQMQEDMTWMERRALNQVAARIRLKSLKRWNYLLPPVGKRKAPASRLKPVPHLHWSAFPKGWAA</sequence>
<dbReference type="RefSeq" id="WP_237381068.1">
    <property type="nucleotide sequence ID" value="NZ_CP071793.1"/>
</dbReference>
<organism evidence="2 3">
    <name type="scientific">Sulfidibacter corallicola</name>
    <dbReference type="NCBI Taxonomy" id="2818388"/>
    <lineage>
        <taxon>Bacteria</taxon>
        <taxon>Pseudomonadati</taxon>
        <taxon>Acidobacteriota</taxon>
        <taxon>Holophagae</taxon>
        <taxon>Acanthopleuribacterales</taxon>
        <taxon>Acanthopleuribacteraceae</taxon>
        <taxon>Sulfidibacter</taxon>
    </lineage>
</organism>
<evidence type="ECO:0000313" key="2">
    <source>
        <dbReference type="EMBL" id="QTD50931.1"/>
    </source>
</evidence>